<gene>
    <name evidence="3" type="ORF">H4W79_002268</name>
</gene>
<comment type="caution">
    <text evidence="3">The sequence shown here is derived from an EMBL/GenBank/DDBJ whole genome shotgun (WGS) entry which is preliminary data.</text>
</comment>
<protein>
    <submittedName>
        <fullName evidence="3">Uncharacterized protein</fullName>
    </submittedName>
</protein>
<name>A0ABR9HGD1_9ACTN</name>
<dbReference type="RefSeq" id="WP_191270365.1">
    <property type="nucleotide sequence ID" value="NZ_BMXJ01000003.1"/>
</dbReference>
<feature type="transmembrane region" description="Helical" evidence="2">
    <location>
        <begin position="6"/>
        <end position="29"/>
    </location>
</feature>
<keyword evidence="2" id="KW-0472">Membrane</keyword>
<feature type="region of interest" description="Disordered" evidence="1">
    <location>
        <begin position="37"/>
        <end position="87"/>
    </location>
</feature>
<dbReference type="EMBL" id="JADBDY010000001">
    <property type="protein sequence ID" value="MBE1458054.1"/>
    <property type="molecule type" value="Genomic_DNA"/>
</dbReference>
<reference evidence="3 4" key="1">
    <citation type="submission" date="2020-10" db="EMBL/GenBank/DDBJ databases">
        <title>Sequencing the genomes of 1000 actinobacteria strains.</title>
        <authorList>
            <person name="Klenk H.-P."/>
        </authorList>
    </citation>
    <scope>NUCLEOTIDE SEQUENCE [LARGE SCALE GENOMIC DNA]</scope>
    <source>
        <strain evidence="3 4">DSM 45157</strain>
    </source>
</reference>
<organism evidence="3 4">
    <name type="scientific">Nocardiopsis terrae</name>
    <dbReference type="NCBI Taxonomy" id="372655"/>
    <lineage>
        <taxon>Bacteria</taxon>
        <taxon>Bacillati</taxon>
        <taxon>Actinomycetota</taxon>
        <taxon>Actinomycetes</taxon>
        <taxon>Streptosporangiales</taxon>
        <taxon>Nocardiopsidaceae</taxon>
        <taxon>Nocardiopsis</taxon>
    </lineage>
</organism>
<keyword evidence="2" id="KW-0812">Transmembrane</keyword>
<evidence type="ECO:0000256" key="1">
    <source>
        <dbReference type="SAM" id="MobiDB-lite"/>
    </source>
</evidence>
<evidence type="ECO:0000256" key="2">
    <source>
        <dbReference type="SAM" id="Phobius"/>
    </source>
</evidence>
<keyword evidence="2" id="KW-1133">Transmembrane helix</keyword>
<dbReference type="Proteomes" id="UP000598217">
    <property type="component" value="Unassembled WGS sequence"/>
</dbReference>
<feature type="compositionally biased region" description="Basic and acidic residues" evidence="1">
    <location>
        <begin position="52"/>
        <end position="69"/>
    </location>
</feature>
<keyword evidence="4" id="KW-1185">Reference proteome</keyword>
<evidence type="ECO:0000313" key="3">
    <source>
        <dbReference type="EMBL" id="MBE1458054.1"/>
    </source>
</evidence>
<proteinExistence type="predicted"/>
<sequence length="87" mass="8733">MIDPTSFGTALTALAVVAAMVIAFGLAVLSDMAMRRREDRAATADPSAEPRGSADRGEASAEQPGRTRELVASAPTGDPAANGSSSG</sequence>
<accession>A0ABR9HGD1</accession>
<evidence type="ECO:0000313" key="4">
    <source>
        <dbReference type="Proteomes" id="UP000598217"/>
    </source>
</evidence>